<keyword evidence="2" id="KW-1185">Reference proteome</keyword>
<evidence type="ECO:0000313" key="2">
    <source>
        <dbReference type="Proteomes" id="UP000053958"/>
    </source>
</evidence>
<dbReference type="EMBL" id="LASV01000063">
    <property type="protein sequence ID" value="KKA24383.1"/>
    <property type="molecule type" value="Genomic_DNA"/>
</dbReference>
<comment type="caution">
    <text evidence="1">The sequence shown here is derived from an EMBL/GenBank/DDBJ whole genome shotgun (WGS) entry which is preliminary data.</text>
</comment>
<organism evidence="1 2">
    <name type="scientific">Rasamsonia emersonii (strain ATCC 16479 / CBS 393.64 / IMI 116815)</name>
    <dbReference type="NCBI Taxonomy" id="1408163"/>
    <lineage>
        <taxon>Eukaryota</taxon>
        <taxon>Fungi</taxon>
        <taxon>Dikarya</taxon>
        <taxon>Ascomycota</taxon>
        <taxon>Pezizomycotina</taxon>
        <taxon>Eurotiomycetes</taxon>
        <taxon>Eurotiomycetidae</taxon>
        <taxon>Eurotiales</taxon>
        <taxon>Trichocomaceae</taxon>
        <taxon>Rasamsonia</taxon>
    </lineage>
</organism>
<dbReference type="RefSeq" id="XP_013330995.1">
    <property type="nucleotide sequence ID" value="XM_013475541.1"/>
</dbReference>
<dbReference type="AlphaFoldDB" id="A0A0F4Z3D1"/>
<protein>
    <submittedName>
        <fullName evidence="1">Uncharacterized protein</fullName>
    </submittedName>
</protein>
<reference evidence="1 2" key="1">
    <citation type="submission" date="2015-04" db="EMBL/GenBank/DDBJ databases">
        <authorList>
            <person name="Heijne W.H."/>
            <person name="Fedorova N.D."/>
            <person name="Nierman W.C."/>
            <person name="Vollebregt A.W."/>
            <person name="Zhao Z."/>
            <person name="Wu L."/>
            <person name="Kumar M."/>
            <person name="Stam H."/>
            <person name="van den Berg M.A."/>
            <person name="Pel H.J."/>
        </authorList>
    </citation>
    <scope>NUCLEOTIDE SEQUENCE [LARGE SCALE GENOMIC DNA]</scope>
    <source>
        <strain evidence="1 2">CBS 393.64</strain>
    </source>
</reference>
<dbReference type="GeneID" id="25313919"/>
<accession>A0A0F4Z3D1</accession>
<dbReference type="Proteomes" id="UP000053958">
    <property type="component" value="Unassembled WGS sequence"/>
</dbReference>
<name>A0A0F4Z3D1_RASE3</name>
<proteinExistence type="predicted"/>
<gene>
    <name evidence="1" type="ORF">T310_1568</name>
</gene>
<evidence type="ECO:0000313" key="1">
    <source>
        <dbReference type="EMBL" id="KKA24383.1"/>
    </source>
</evidence>
<sequence length="98" mass="11205">MIYKRLSAQYKGMANRSWKLIAMFLPHIIGELKGLSYSVNLLQWLSITGVVVNTISSYQDRAILDQIEHDLKEIKSKRRLLDAELEVCQGHSTGSKRT</sequence>